<dbReference type="Proteomes" id="UP000621856">
    <property type="component" value="Unassembled WGS sequence"/>
</dbReference>
<feature type="compositionally biased region" description="Acidic residues" evidence="1">
    <location>
        <begin position="303"/>
        <end position="312"/>
    </location>
</feature>
<name>A0A8J3EUM6_9PROT</name>
<comment type="caution">
    <text evidence="2">The sequence shown here is derived from an EMBL/GenBank/DDBJ whole genome shotgun (WGS) entry which is preliminary data.</text>
</comment>
<dbReference type="Proteomes" id="UP000818603">
    <property type="component" value="Unassembled WGS sequence"/>
</dbReference>
<evidence type="ECO:0000256" key="1">
    <source>
        <dbReference type="SAM" id="MobiDB-lite"/>
    </source>
</evidence>
<gene>
    <name evidence="3" type="ORF">FF098_009730</name>
    <name evidence="2" type="ORF">GCM10011355_19590</name>
</gene>
<dbReference type="AlphaFoldDB" id="A0A8J3EUM6"/>
<sequence>MILRRFMIHVSEQNWTAVVLDFAIVVFGVYIGLQLGNWNDAREERERETAILQRLHVDFEQLELLDTYAAASAEQGFRSADLLIGAVEDGTLTQYEDEQLYPAVQAALTVRPPNGPSSTYTEIVASGQVSLLQNSELREWLATYDKGQDAYATVHSNLYDMALREAFPIWRMAEFDDTINDEGRVVLGPVSGFDFDRLATDPELVYAMRAARRIMGTHHSYTEHLANMSNQISLILEEELGEGPSEQIVTIREQRQSYREQAEEMSRQRAEKEANAATSAASPAEAEADQVSENPTAAPVPDDIVEEVTEGE</sequence>
<dbReference type="EMBL" id="BMGZ01000002">
    <property type="protein sequence ID" value="GGH97711.1"/>
    <property type="molecule type" value="Genomic_DNA"/>
</dbReference>
<reference evidence="2" key="3">
    <citation type="submission" date="2020-09" db="EMBL/GenBank/DDBJ databases">
        <authorList>
            <person name="Sun Q."/>
            <person name="Zhou Y."/>
        </authorList>
    </citation>
    <scope>NUCLEOTIDE SEQUENCE</scope>
    <source>
        <strain evidence="2">CGMCC 1.14984</strain>
    </source>
</reference>
<dbReference type="EMBL" id="VCJR02000002">
    <property type="protein sequence ID" value="NHK28182.1"/>
    <property type="molecule type" value="Genomic_DNA"/>
</dbReference>
<evidence type="ECO:0000313" key="2">
    <source>
        <dbReference type="EMBL" id="GGH97711.1"/>
    </source>
</evidence>
<reference evidence="2" key="1">
    <citation type="journal article" date="2014" name="Int. J. Syst. Evol. Microbiol.">
        <title>Complete genome sequence of Corynebacterium casei LMG S-19264T (=DSM 44701T), isolated from a smear-ripened cheese.</title>
        <authorList>
            <consortium name="US DOE Joint Genome Institute (JGI-PGF)"/>
            <person name="Walter F."/>
            <person name="Albersmeier A."/>
            <person name="Kalinowski J."/>
            <person name="Ruckert C."/>
        </authorList>
    </citation>
    <scope>NUCLEOTIDE SEQUENCE</scope>
    <source>
        <strain evidence="2">CGMCC 1.14984</strain>
    </source>
</reference>
<reference evidence="3 5" key="2">
    <citation type="submission" date="2020-02" db="EMBL/GenBank/DDBJ databases">
        <title>Genome sequence of Parvularcula flava strain NH6-79.</title>
        <authorList>
            <person name="Abdul Karim M.H."/>
            <person name="Lam M.Q."/>
            <person name="Chen S.J."/>
            <person name="Yahya A."/>
            <person name="Shahir S."/>
            <person name="Shamsir M.S."/>
            <person name="Chong C.S."/>
        </authorList>
    </citation>
    <scope>NUCLEOTIDE SEQUENCE [LARGE SCALE GENOMIC DNA]</scope>
    <source>
        <strain evidence="3 5">NH6-79</strain>
    </source>
</reference>
<feature type="compositionally biased region" description="Low complexity" evidence="1">
    <location>
        <begin position="275"/>
        <end position="285"/>
    </location>
</feature>
<evidence type="ECO:0000313" key="3">
    <source>
        <dbReference type="EMBL" id="NHK28182.1"/>
    </source>
</evidence>
<feature type="compositionally biased region" description="Basic and acidic residues" evidence="1">
    <location>
        <begin position="255"/>
        <end position="274"/>
    </location>
</feature>
<accession>A0A8J3EUM6</accession>
<feature type="region of interest" description="Disordered" evidence="1">
    <location>
        <begin position="255"/>
        <end position="312"/>
    </location>
</feature>
<keyword evidence="5" id="KW-1185">Reference proteome</keyword>
<proteinExistence type="predicted"/>
<evidence type="ECO:0000313" key="4">
    <source>
        <dbReference type="Proteomes" id="UP000621856"/>
    </source>
</evidence>
<dbReference type="RefSeq" id="WP_155139973.1">
    <property type="nucleotide sequence ID" value="NZ_BMGZ01000002.1"/>
</dbReference>
<evidence type="ECO:0000313" key="5">
    <source>
        <dbReference type="Proteomes" id="UP000818603"/>
    </source>
</evidence>
<organism evidence="2 4">
    <name type="scientific">Aquisalinus luteolus</name>
    <dbReference type="NCBI Taxonomy" id="1566827"/>
    <lineage>
        <taxon>Bacteria</taxon>
        <taxon>Pseudomonadati</taxon>
        <taxon>Pseudomonadota</taxon>
        <taxon>Alphaproteobacteria</taxon>
        <taxon>Parvularculales</taxon>
        <taxon>Parvularculaceae</taxon>
        <taxon>Aquisalinus</taxon>
    </lineage>
</organism>
<protein>
    <submittedName>
        <fullName evidence="2">Uncharacterized protein</fullName>
    </submittedName>
</protein>